<organism evidence="1 2">
    <name type="scientific">Leptospira ellinghausenii</name>
    <dbReference type="NCBI Taxonomy" id="1917822"/>
    <lineage>
        <taxon>Bacteria</taxon>
        <taxon>Pseudomonadati</taxon>
        <taxon>Spirochaetota</taxon>
        <taxon>Spirochaetia</taxon>
        <taxon>Leptospirales</taxon>
        <taxon>Leptospiraceae</taxon>
        <taxon>Leptospira</taxon>
    </lineage>
</organism>
<proteinExistence type="predicted"/>
<evidence type="ECO:0000313" key="1">
    <source>
        <dbReference type="EMBL" id="GBF44403.1"/>
    </source>
</evidence>
<dbReference type="Proteomes" id="UP000245206">
    <property type="component" value="Unassembled WGS sequence"/>
</dbReference>
<reference evidence="2" key="1">
    <citation type="journal article" date="2019" name="Microbiol. Immunol.">
        <title>Molecular and phenotypic characterization of Leptospira johnsonii sp. nov., Leptospira ellinghausenii sp. nov. and Leptospira ryugenii sp. nov. isolated from soil and water in Japan.</title>
        <authorList>
            <person name="Masuzawa T."/>
            <person name="Saito M."/>
            <person name="Nakao R."/>
            <person name="Nikaido Y."/>
            <person name="Matsumoto M."/>
            <person name="Ogawa M."/>
            <person name="Yokoyama M."/>
            <person name="Hidaka Y."/>
            <person name="Tomita J."/>
            <person name="Sakakibara K."/>
            <person name="Suzuki K."/>
            <person name="Yasuda S."/>
            <person name="Sato H."/>
            <person name="Yamaguchi M."/>
            <person name="Yoshida S.I."/>
            <person name="Koizumi N."/>
            <person name="Kawamura Y."/>
        </authorList>
    </citation>
    <scope>NUCLEOTIDE SEQUENCE [LARGE SCALE GENOMIC DNA]</scope>
    <source>
        <strain evidence="2">E18</strain>
    </source>
</reference>
<comment type="caution">
    <text evidence="1">The sequence shown here is derived from an EMBL/GenBank/DDBJ whole genome shotgun (WGS) entry which is preliminary data.</text>
</comment>
<keyword evidence="2" id="KW-1185">Reference proteome</keyword>
<name>A0A2P2DIC5_9LEPT</name>
<dbReference type="RefSeq" id="WP_108961373.1">
    <property type="nucleotide sequence ID" value="NZ_BFAZ01000011.1"/>
</dbReference>
<evidence type="ECO:0000313" key="2">
    <source>
        <dbReference type="Proteomes" id="UP000245206"/>
    </source>
</evidence>
<gene>
    <name evidence="1" type="ORF">LPTSP2_37060</name>
</gene>
<sequence>MIFDYLSLFGRFGKVFKAILYDSDKTEKQTISNINDINKGGIHNAIEWHMRVIYRLLDEFPLTRAKGFLLRDWGRFLGIVNDEGLGDDDYRAKIIARLLSIVGTKNIIKGLIPESSDVYLREGNQMGWFLDVCYLDTPAYPDKMVGAVFAFQHNALYILFRTLYDINLPLLRSIYELKSAGIGVFAGTIVELPTLTQMYLNYGFIDRDYLGE</sequence>
<protein>
    <submittedName>
        <fullName evidence="1">Uncharacterized protein</fullName>
    </submittedName>
</protein>
<dbReference type="OrthoDB" id="336344at2"/>
<dbReference type="EMBL" id="BFAZ01000011">
    <property type="protein sequence ID" value="GBF44403.1"/>
    <property type="molecule type" value="Genomic_DNA"/>
</dbReference>
<accession>A0A2P2DIC5</accession>
<dbReference type="AlphaFoldDB" id="A0A2P2DIC5"/>